<dbReference type="InterPro" id="IPR036689">
    <property type="entry name" value="ESAT-6-like_sf"/>
</dbReference>
<proteinExistence type="inferred from homology"/>
<keyword evidence="3" id="KW-1185">Reference proteome</keyword>
<reference evidence="2 3" key="1">
    <citation type="journal article" date="2010" name="Stand. Genomic Sci.">
        <title>Complete genome sequence of Segniliparus rotundus type strain (CDC 1076).</title>
        <authorList>
            <person name="Sikorski J."/>
            <person name="Lapidus A."/>
            <person name="Copeland A."/>
            <person name="Misra M."/>
            <person name="Glavina Del Rio T."/>
            <person name="Nolan M."/>
            <person name="Lucas S."/>
            <person name="Chen F."/>
            <person name="Tice H."/>
            <person name="Cheng J.F."/>
            <person name="Jando M."/>
            <person name="Schneider S."/>
            <person name="Bruce D."/>
            <person name="Goodwin L."/>
            <person name="Pitluck S."/>
            <person name="Liolios K."/>
            <person name="Mikhailova N."/>
            <person name="Pati A."/>
            <person name="Ivanova N."/>
            <person name="Mavromatis K."/>
            <person name="Chen A."/>
            <person name="Palaniappan K."/>
            <person name="Chertkov O."/>
            <person name="Land M."/>
            <person name="Hauser L."/>
            <person name="Chang Y.J."/>
            <person name="Jeffries C.D."/>
            <person name="Brettin T."/>
            <person name="Detter J.C."/>
            <person name="Han C."/>
            <person name="Rohde M."/>
            <person name="Goker M."/>
            <person name="Bristow J."/>
            <person name="Eisen J.A."/>
            <person name="Markowitz V."/>
            <person name="Hugenholtz P."/>
            <person name="Kyrpides N.C."/>
            <person name="Klenk H.P."/>
        </authorList>
    </citation>
    <scope>NUCLEOTIDE SEQUENCE [LARGE SCALE GENOMIC DNA]</scope>
    <source>
        <strain evidence="3">ATCC BAA-972 / CDC 1076 / CIP 108378 / DSM 44985 / JCM 13578</strain>
    </source>
</reference>
<dbReference type="Proteomes" id="UP000002247">
    <property type="component" value="Chromosome"/>
</dbReference>
<name>D6ZB37_SEGRD</name>
<dbReference type="eggNOG" id="COG4842">
    <property type="taxonomic scope" value="Bacteria"/>
</dbReference>
<dbReference type="KEGG" id="srt:Srot_0309"/>
<dbReference type="AlphaFoldDB" id="D6ZB37"/>
<comment type="similarity">
    <text evidence="1">Belongs to the WXG100 family.</text>
</comment>
<dbReference type="Pfam" id="PF06013">
    <property type="entry name" value="WXG100"/>
    <property type="match status" value="1"/>
</dbReference>
<dbReference type="STRING" id="640132.Srot_0309"/>
<evidence type="ECO:0000256" key="1">
    <source>
        <dbReference type="RuleBase" id="RU362001"/>
    </source>
</evidence>
<dbReference type="NCBIfam" id="TIGR03930">
    <property type="entry name" value="WXG100_ESAT6"/>
    <property type="match status" value="1"/>
</dbReference>
<dbReference type="HOGENOM" id="CLU_151185_4_1_11"/>
<gene>
    <name evidence="2" type="ordered locus">Srot_0309</name>
</gene>
<dbReference type="Gene3D" id="1.10.287.1060">
    <property type="entry name" value="ESAT-6-like"/>
    <property type="match status" value="1"/>
</dbReference>
<dbReference type="EMBL" id="CP001958">
    <property type="protein sequence ID" value="ADG96796.1"/>
    <property type="molecule type" value="Genomic_DNA"/>
</dbReference>
<evidence type="ECO:0000313" key="3">
    <source>
        <dbReference type="Proteomes" id="UP000002247"/>
    </source>
</evidence>
<dbReference type="InterPro" id="IPR010310">
    <property type="entry name" value="T7SS_ESAT-6-like"/>
</dbReference>
<dbReference type="SUPFAM" id="SSF140453">
    <property type="entry name" value="EsxAB dimer-like"/>
    <property type="match status" value="1"/>
</dbReference>
<protein>
    <recommendedName>
        <fullName evidence="1">ESAT-6-like protein</fullName>
    </recommendedName>
</protein>
<evidence type="ECO:0000313" key="2">
    <source>
        <dbReference type="EMBL" id="ADG96796.1"/>
    </source>
</evidence>
<organism evidence="2 3">
    <name type="scientific">Segniliparus rotundus (strain ATCC BAA-972 / CDC 1076 / CIP 108378 / DSM 44985 / JCM 13578)</name>
    <dbReference type="NCBI Taxonomy" id="640132"/>
    <lineage>
        <taxon>Bacteria</taxon>
        <taxon>Bacillati</taxon>
        <taxon>Actinomycetota</taxon>
        <taxon>Actinomycetes</taxon>
        <taxon>Mycobacteriales</taxon>
        <taxon>Segniliparaceae</taxon>
        <taxon>Segniliparus</taxon>
    </lineage>
</organism>
<accession>D6ZB37</accession>
<sequence length="99" mass="11287">MSGMGEEYRVELDQLLAHVERCEEFDKKVEDWLDQIDAAIARLHTSWSGEAAAAQREQHDRWVAGAREMRDALARLKDQAAADHGRYAGLIGHQRGMWP</sequence>